<dbReference type="EMBL" id="CAJOBB010000393">
    <property type="protein sequence ID" value="CAF3669511.1"/>
    <property type="molecule type" value="Genomic_DNA"/>
</dbReference>
<sequence>MKQSHNDNFITTNQDYGSFYFGRLQHGEINRDEIISELAINDQVRNERRQLPSIAYNIMFNPQLSNGMLGLIANELFLLNPEISADELAENMIAITVPHEYLGMSAINPTKPYPGTETDCTKTPHLQRLLDYLETVKTTINDSKQQFNSESINSQQLEGIRYIYNPFTNSIPFRQI</sequence>
<accession>A0A818SXP9</accession>
<dbReference type="Proteomes" id="UP000663868">
    <property type="component" value="Unassembled WGS sequence"/>
</dbReference>
<evidence type="ECO:0000313" key="1">
    <source>
        <dbReference type="EMBL" id="CAF3669511.1"/>
    </source>
</evidence>
<reference evidence="1" key="1">
    <citation type="submission" date="2021-02" db="EMBL/GenBank/DDBJ databases">
        <authorList>
            <person name="Nowell W R."/>
        </authorList>
    </citation>
    <scope>NUCLEOTIDE SEQUENCE</scope>
</reference>
<name>A0A818SXP9_9BILA</name>
<protein>
    <submittedName>
        <fullName evidence="1">Uncharacterized protein</fullName>
    </submittedName>
</protein>
<comment type="caution">
    <text evidence="1">The sequence shown here is derived from an EMBL/GenBank/DDBJ whole genome shotgun (WGS) entry which is preliminary data.</text>
</comment>
<gene>
    <name evidence="1" type="ORF">KXQ929_LOCUS8883</name>
</gene>
<organism evidence="1 2">
    <name type="scientific">Adineta steineri</name>
    <dbReference type="NCBI Taxonomy" id="433720"/>
    <lineage>
        <taxon>Eukaryota</taxon>
        <taxon>Metazoa</taxon>
        <taxon>Spiralia</taxon>
        <taxon>Gnathifera</taxon>
        <taxon>Rotifera</taxon>
        <taxon>Eurotatoria</taxon>
        <taxon>Bdelloidea</taxon>
        <taxon>Adinetida</taxon>
        <taxon>Adinetidae</taxon>
        <taxon>Adineta</taxon>
    </lineage>
</organism>
<dbReference type="AlphaFoldDB" id="A0A818SXP9"/>
<evidence type="ECO:0000313" key="2">
    <source>
        <dbReference type="Proteomes" id="UP000663868"/>
    </source>
</evidence>
<proteinExistence type="predicted"/>